<organism evidence="1 2">
    <name type="scientific">Clostridium saccharobutylicum</name>
    <dbReference type="NCBI Taxonomy" id="169679"/>
    <lineage>
        <taxon>Bacteria</taxon>
        <taxon>Bacillati</taxon>
        <taxon>Bacillota</taxon>
        <taxon>Clostridia</taxon>
        <taxon>Eubacteriales</taxon>
        <taxon>Clostridiaceae</taxon>
        <taxon>Clostridium</taxon>
    </lineage>
</organism>
<proteinExistence type="predicted"/>
<gene>
    <name evidence="1" type="ORF">CLOSAC_25460</name>
</gene>
<dbReference type="STRING" id="169679.CSACC_44780"/>
<reference evidence="1 2" key="1">
    <citation type="submission" date="2016-05" db="EMBL/GenBank/DDBJ databases">
        <title>Microbial solvent formation.</title>
        <authorList>
            <person name="Poehlein A."/>
            <person name="Montoya Solano J.D."/>
            <person name="Flitsch S."/>
            <person name="Krabben P."/>
            <person name="Duerre P."/>
            <person name="Daniel R."/>
        </authorList>
    </citation>
    <scope>NUCLEOTIDE SEQUENCE [LARGE SCALE GENOMIC DNA]</scope>
    <source>
        <strain evidence="1 2">L1-8</strain>
    </source>
</reference>
<name>A0A1S8N3Q0_CLOSA</name>
<sequence>MKYYIVALFDEETYQVISPIQRNMSKKFRANRNSPLPFIPLVGIESPNLDKLYPIIDKLIAPYKSFRIDASDLVYLSEPTKSINLKIDNKGYIKRLSRNFFDTLSINGFNVKSFGDNFISLANLGYVPKDYKKQDVKLNFPDIYNKENFVKLRIKSIEIWKLPTIKKNVPLKSCIFKSF</sequence>
<comment type="caution">
    <text evidence="1">The sequence shown here is derived from an EMBL/GenBank/DDBJ whole genome shotgun (WGS) entry which is preliminary data.</text>
</comment>
<evidence type="ECO:0000313" key="1">
    <source>
        <dbReference type="EMBL" id="OOM11018.1"/>
    </source>
</evidence>
<dbReference type="RefSeq" id="WP_077865749.1">
    <property type="nucleotide sequence ID" value="NZ_LZYZ01000005.1"/>
</dbReference>
<accession>A0A1S8N3Q0</accession>
<dbReference type="EMBL" id="LZYZ01000005">
    <property type="protein sequence ID" value="OOM11018.1"/>
    <property type="molecule type" value="Genomic_DNA"/>
</dbReference>
<dbReference type="Proteomes" id="UP000191154">
    <property type="component" value="Unassembled WGS sequence"/>
</dbReference>
<evidence type="ECO:0008006" key="3">
    <source>
        <dbReference type="Google" id="ProtNLM"/>
    </source>
</evidence>
<dbReference type="AlphaFoldDB" id="A0A1S8N3Q0"/>
<evidence type="ECO:0000313" key="2">
    <source>
        <dbReference type="Proteomes" id="UP000191154"/>
    </source>
</evidence>
<protein>
    <recommendedName>
        <fullName evidence="3">2'-5' RNA ligase</fullName>
    </recommendedName>
</protein>